<dbReference type="InterPro" id="IPR010319">
    <property type="entry name" value="Transglutaminase-like_Cys_pept"/>
</dbReference>
<keyword evidence="1" id="KW-0732">Signal</keyword>
<dbReference type="STRING" id="416873.SAMN04487951_1314"/>
<feature type="chain" id="PRO_5011495850" evidence="1">
    <location>
        <begin position="31"/>
        <end position="225"/>
    </location>
</feature>
<dbReference type="RefSeq" id="WP_170833065.1">
    <property type="nucleotide sequence ID" value="NZ_FNII01000031.1"/>
</dbReference>
<organism evidence="2 3">
    <name type="scientific">Vreelandella arcis</name>
    <dbReference type="NCBI Taxonomy" id="416873"/>
    <lineage>
        <taxon>Bacteria</taxon>
        <taxon>Pseudomonadati</taxon>
        <taxon>Pseudomonadota</taxon>
        <taxon>Gammaproteobacteria</taxon>
        <taxon>Oceanospirillales</taxon>
        <taxon>Halomonadaceae</taxon>
        <taxon>Vreelandella</taxon>
    </lineage>
</organism>
<accession>A0A1H0JQY0</accession>
<dbReference type="InterPro" id="IPR006311">
    <property type="entry name" value="TAT_signal"/>
</dbReference>
<dbReference type="AlphaFoldDB" id="A0A1H0JQY0"/>
<proteinExistence type="predicted"/>
<dbReference type="PANTHER" id="PTHR39327:SF1">
    <property type="entry name" value="BLR5470 PROTEIN"/>
    <property type="match status" value="1"/>
</dbReference>
<gene>
    <name evidence="2" type="ORF">SAMN04487951_1314</name>
</gene>
<name>A0A1H0JQY0_9GAMM</name>
<feature type="signal peptide" evidence="1">
    <location>
        <begin position="1"/>
        <end position="30"/>
    </location>
</feature>
<evidence type="ECO:0000313" key="2">
    <source>
        <dbReference type="EMBL" id="SDO45902.1"/>
    </source>
</evidence>
<dbReference type="Proteomes" id="UP000199677">
    <property type="component" value="Unassembled WGS sequence"/>
</dbReference>
<protein>
    <submittedName>
        <fullName evidence="2">Transglutaminase-like cysteine proteinase BTLCP</fullName>
    </submittedName>
</protein>
<reference evidence="3" key="1">
    <citation type="submission" date="2016-10" db="EMBL/GenBank/DDBJ databases">
        <authorList>
            <person name="Varghese N."/>
            <person name="Submissions S."/>
        </authorList>
    </citation>
    <scope>NUCLEOTIDE SEQUENCE [LARGE SCALE GENOMIC DNA]</scope>
    <source>
        <strain evidence="3">CGMCC 1.6494</strain>
    </source>
</reference>
<evidence type="ECO:0000313" key="3">
    <source>
        <dbReference type="Proteomes" id="UP000199677"/>
    </source>
</evidence>
<sequence>MPMITRRQLLSGLGAGLLCVMLGAPSPASAFNPERLRQKMQQAYGASGVAMIDEWLAMIARLRGQQVGDQMREVNDFFNRNVRWRDDIAIWGQEDYWATPLEMLGKREGDCEDYSIAKYITLKELDVPGNKLRMIYVRARIGRSQQSQAHMVLGYYQTPASEPLLLDNIIPSIRPASERDDLDPVFSFNSSGLWAGGSQESRADPLARLSRWRSVMDRMRDQGFI</sequence>
<dbReference type="PROSITE" id="PS51318">
    <property type="entry name" value="TAT"/>
    <property type="match status" value="1"/>
</dbReference>
<dbReference type="PANTHER" id="PTHR39327">
    <property type="match status" value="1"/>
</dbReference>
<dbReference type="Pfam" id="PF06035">
    <property type="entry name" value="Peptidase_C93"/>
    <property type="match status" value="1"/>
</dbReference>
<evidence type="ECO:0000256" key="1">
    <source>
        <dbReference type="SAM" id="SignalP"/>
    </source>
</evidence>
<dbReference type="Gene3D" id="3.10.620.30">
    <property type="match status" value="1"/>
</dbReference>
<keyword evidence="3" id="KW-1185">Reference proteome</keyword>
<dbReference type="EMBL" id="FNII01000031">
    <property type="protein sequence ID" value="SDO45902.1"/>
    <property type="molecule type" value="Genomic_DNA"/>
</dbReference>